<evidence type="ECO:0000259" key="1">
    <source>
        <dbReference type="PROSITE" id="PS50011"/>
    </source>
</evidence>
<dbReference type="CDD" id="cd00180">
    <property type="entry name" value="PKc"/>
    <property type="match status" value="1"/>
</dbReference>
<dbReference type="OrthoDB" id="4062651at2759"/>
<dbReference type="EMBL" id="MU003703">
    <property type="protein sequence ID" value="KAF2808464.1"/>
    <property type="molecule type" value="Genomic_DNA"/>
</dbReference>
<dbReference type="SMART" id="SM00220">
    <property type="entry name" value="S_TKc"/>
    <property type="match status" value="1"/>
</dbReference>
<dbReference type="AlphaFoldDB" id="A0A6A6YKG3"/>
<dbReference type="PROSITE" id="PS50011">
    <property type="entry name" value="PROTEIN_KINASE_DOM"/>
    <property type="match status" value="1"/>
</dbReference>
<dbReference type="InterPro" id="IPR011009">
    <property type="entry name" value="Kinase-like_dom_sf"/>
</dbReference>
<dbReference type="GO" id="GO:0005737">
    <property type="term" value="C:cytoplasm"/>
    <property type="evidence" value="ECO:0007669"/>
    <property type="project" value="TreeGrafter"/>
</dbReference>
<reference evidence="4" key="2">
    <citation type="submission" date="2020-04" db="EMBL/GenBank/DDBJ databases">
        <authorList>
            <consortium name="NCBI Genome Project"/>
        </authorList>
    </citation>
    <scope>NUCLEOTIDE SEQUENCE</scope>
    <source>
        <strain evidence="4">CBS 304.34</strain>
    </source>
</reference>
<dbReference type="GeneID" id="54456609"/>
<dbReference type="Proteomes" id="UP000504636">
    <property type="component" value="Unplaced"/>
</dbReference>
<evidence type="ECO:0000313" key="2">
    <source>
        <dbReference type="EMBL" id="KAF2808464.1"/>
    </source>
</evidence>
<proteinExistence type="predicted"/>
<accession>A0A6A6YKG3</accession>
<evidence type="ECO:0000313" key="4">
    <source>
        <dbReference type="RefSeq" id="XP_033575428.1"/>
    </source>
</evidence>
<protein>
    <submittedName>
        <fullName evidence="2 4">Kinase-like protein</fullName>
    </submittedName>
</protein>
<reference evidence="2 4" key="1">
    <citation type="journal article" date="2020" name="Stud. Mycol.">
        <title>101 Dothideomycetes genomes: a test case for predicting lifestyles and emergence of pathogens.</title>
        <authorList>
            <person name="Haridas S."/>
            <person name="Albert R."/>
            <person name="Binder M."/>
            <person name="Bloem J."/>
            <person name="Labutti K."/>
            <person name="Salamov A."/>
            <person name="Andreopoulos B."/>
            <person name="Baker S."/>
            <person name="Barry K."/>
            <person name="Bills G."/>
            <person name="Bluhm B."/>
            <person name="Cannon C."/>
            <person name="Castanera R."/>
            <person name="Culley D."/>
            <person name="Daum C."/>
            <person name="Ezra D."/>
            <person name="Gonzalez J."/>
            <person name="Henrissat B."/>
            <person name="Kuo A."/>
            <person name="Liang C."/>
            <person name="Lipzen A."/>
            <person name="Lutzoni F."/>
            <person name="Magnuson J."/>
            <person name="Mondo S."/>
            <person name="Nolan M."/>
            <person name="Ohm R."/>
            <person name="Pangilinan J."/>
            <person name="Park H.-J."/>
            <person name="Ramirez L."/>
            <person name="Alfaro M."/>
            <person name="Sun H."/>
            <person name="Tritt A."/>
            <person name="Yoshinaga Y."/>
            <person name="Zwiers L.-H."/>
            <person name="Turgeon B."/>
            <person name="Goodwin S."/>
            <person name="Spatafora J."/>
            <person name="Crous P."/>
            <person name="Grigoriev I."/>
        </authorList>
    </citation>
    <scope>NUCLEOTIDE SEQUENCE</scope>
    <source>
        <strain evidence="2 4">CBS 304.34</strain>
    </source>
</reference>
<sequence length="239" mass="26895">MELPLETGTQTTRDGPERQVFRNIQHEDYESPRDVPYRHIDVLGNGHYGFVDEVEAKSQQADGSTAVTYARKTILVQKARSAETTRRIRNEIDIMKRLDHEHVIRIAATYTVGNRFAILMQPVATMNLAEYMDRHPKPASDSPMRCWFGCLASSLAYLHSERIKHRDIKPANILIKGATIILTDFGIAHDVQDDLTSSTVGTVDSKTPMYCAPEVADEKRRGRAADIFSLGCVFLEMAT</sequence>
<evidence type="ECO:0000313" key="3">
    <source>
        <dbReference type="Proteomes" id="UP000504636"/>
    </source>
</evidence>
<name>A0A6A6YKG3_9PEZI</name>
<dbReference type="GO" id="GO:0004674">
    <property type="term" value="F:protein serine/threonine kinase activity"/>
    <property type="evidence" value="ECO:0007669"/>
    <property type="project" value="TreeGrafter"/>
</dbReference>
<gene>
    <name evidence="2 4" type="ORF">BDZ99DRAFT_391201</name>
</gene>
<dbReference type="PROSITE" id="PS00108">
    <property type="entry name" value="PROTEIN_KINASE_ST"/>
    <property type="match status" value="1"/>
</dbReference>
<dbReference type="SUPFAM" id="SSF56112">
    <property type="entry name" value="Protein kinase-like (PK-like)"/>
    <property type="match status" value="1"/>
</dbReference>
<keyword evidence="2" id="KW-0808">Transferase</keyword>
<reference evidence="4" key="3">
    <citation type="submission" date="2025-04" db="UniProtKB">
        <authorList>
            <consortium name="RefSeq"/>
        </authorList>
    </citation>
    <scope>IDENTIFICATION</scope>
    <source>
        <strain evidence="4">CBS 304.34</strain>
    </source>
</reference>
<dbReference type="GO" id="GO:0005524">
    <property type="term" value="F:ATP binding"/>
    <property type="evidence" value="ECO:0007669"/>
    <property type="project" value="InterPro"/>
</dbReference>
<dbReference type="InterPro" id="IPR000719">
    <property type="entry name" value="Prot_kinase_dom"/>
</dbReference>
<feature type="domain" description="Protein kinase" evidence="1">
    <location>
        <begin position="37"/>
        <end position="239"/>
    </location>
</feature>
<organism evidence="2">
    <name type="scientific">Mytilinidion resinicola</name>
    <dbReference type="NCBI Taxonomy" id="574789"/>
    <lineage>
        <taxon>Eukaryota</taxon>
        <taxon>Fungi</taxon>
        <taxon>Dikarya</taxon>
        <taxon>Ascomycota</taxon>
        <taxon>Pezizomycotina</taxon>
        <taxon>Dothideomycetes</taxon>
        <taxon>Pleosporomycetidae</taxon>
        <taxon>Mytilinidiales</taxon>
        <taxon>Mytilinidiaceae</taxon>
        <taxon>Mytilinidion</taxon>
    </lineage>
</organism>
<dbReference type="Gene3D" id="1.10.510.10">
    <property type="entry name" value="Transferase(Phosphotransferase) domain 1"/>
    <property type="match status" value="1"/>
</dbReference>
<keyword evidence="3" id="KW-1185">Reference proteome</keyword>
<feature type="non-terminal residue" evidence="2">
    <location>
        <position position="239"/>
    </location>
</feature>
<dbReference type="InterPro" id="IPR053235">
    <property type="entry name" value="Ser_Thr_kinase"/>
</dbReference>
<keyword evidence="2" id="KW-0418">Kinase</keyword>
<dbReference type="PANTHER" id="PTHR24361">
    <property type="entry name" value="MITOGEN-ACTIVATED KINASE KINASE KINASE"/>
    <property type="match status" value="1"/>
</dbReference>
<dbReference type="RefSeq" id="XP_033575428.1">
    <property type="nucleotide sequence ID" value="XM_033715716.1"/>
</dbReference>
<dbReference type="InterPro" id="IPR008271">
    <property type="entry name" value="Ser/Thr_kinase_AS"/>
</dbReference>
<dbReference type="Pfam" id="PF00069">
    <property type="entry name" value="Pkinase"/>
    <property type="match status" value="1"/>
</dbReference>